<feature type="region of interest" description="Disordered" evidence="1">
    <location>
        <begin position="786"/>
        <end position="805"/>
    </location>
</feature>
<feature type="region of interest" description="Disordered" evidence="1">
    <location>
        <begin position="711"/>
        <end position="753"/>
    </location>
</feature>
<feature type="region of interest" description="Disordered" evidence="1">
    <location>
        <begin position="425"/>
        <end position="460"/>
    </location>
</feature>
<feature type="region of interest" description="Disordered" evidence="1">
    <location>
        <begin position="179"/>
        <end position="257"/>
    </location>
</feature>
<dbReference type="Proteomes" id="UP000077248">
    <property type="component" value="Unassembled WGS sequence"/>
</dbReference>
<feature type="compositionally biased region" description="Polar residues" evidence="1">
    <location>
        <begin position="239"/>
        <end position="255"/>
    </location>
</feature>
<feature type="compositionally biased region" description="Polar residues" evidence="1">
    <location>
        <begin position="429"/>
        <end position="446"/>
    </location>
</feature>
<dbReference type="EMBL" id="KV441484">
    <property type="protein sequence ID" value="OAG18077.1"/>
    <property type="molecule type" value="Genomic_DNA"/>
</dbReference>
<dbReference type="OMA" id="SAAMNEC"/>
<dbReference type="RefSeq" id="XP_018383498.1">
    <property type="nucleotide sequence ID" value="XM_018523667.1"/>
</dbReference>
<name>A0A177DFP7_ALTAL</name>
<dbReference type="GeneID" id="29109261"/>
<proteinExistence type="predicted"/>
<evidence type="ECO:0000256" key="1">
    <source>
        <dbReference type="SAM" id="MobiDB-lite"/>
    </source>
</evidence>
<dbReference type="KEGG" id="aalt:CC77DRAFT_1010699"/>
<feature type="compositionally biased region" description="Basic and acidic residues" evidence="1">
    <location>
        <begin position="496"/>
        <end position="508"/>
    </location>
</feature>
<gene>
    <name evidence="2" type="ORF">CC77DRAFT_1010699</name>
</gene>
<keyword evidence="3" id="KW-1185">Reference proteome</keyword>
<evidence type="ECO:0008006" key="4">
    <source>
        <dbReference type="Google" id="ProtNLM"/>
    </source>
</evidence>
<protein>
    <recommendedName>
        <fullName evidence="4">Fork-head domain-containing protein</fullName>
    </recommendedName>
</protein>
<feature type="compositionally biased region" description="Polar residues" evidence="1">
    <location>
        <begin position="372"/>
        <end position="382"/>
    </location>
</feature>
<dbReference type="AlphaFoldDB" id="A0A177DFP7"/>
<evidence type="ECO:0000313" key="2">
    <source>
        <dbReference type="EMBL" id="OAG18077.1"/>
    </source>
</evidence>
<feature type="region of interest" description="Disordered" evidence="1">
    <location>
        <begin position="351"/>
        <end position="395"/>
    </location>
</feature>
<feature type="compositionally biased region" description="Polar residues" evidence="1">
    <location>
        <begin position="734"/>
        <end position="753"/>
    </location>
</feature>
<feature type="region of interest" description="Disordered" evidence="1">
    <location>
        <begin position="475"/>
        <end position="526"/>
    </location>
</feature>
<evidence type="ECO:0000313" key="3">
    <source>
        <dbReference type="Proteomes" id="UP000077248"/>
    </source>
</evidence>
<reference evidence="2 3" key="1">
    <citation type="submission" date="2016-05" db="EMBL/GenBank/DDBJ databases">
        <title>Comparative analysis of secretome profiles of manganese(II)-oxidizing ascomycete fungi.</title>
        <authorList>
            <consortium name="DOE Joint Genome Institute"/>
            <person name="Zeiner C.A."/>
            <person name="Purvine S.O."/>
            <person name="Zink E.M."/>
            <person name="Wu S."/>
            <person name="Pasa-Tolic L."/>
            <person name="Chaput D.L."/>
            <person name="Haridas S."/>
            <person name="Grigoriev I.V."/>
            <person name="Santelli C.M."/>
            <person name="Hansel C.M."/>
        </authorList>
    </citation>
    <scope>NUCLEOTIDE SEQUENCE [LARGE SCALE GENOMIC DNA]</scope>
    <source>
        <strain evidence="2 3">SRC1lrK2f</strain>
    </source>
</reference>
<organism evidence="2 3">
    <name type="scientific">Alternaria alternata</name>
    <name type="common">Alternaria rot fungus</name>
    <name type="synonym">Torula alternata</name>
    <dbReference type="NCBI Taxonomy" id="5599"/>
    <lineage>
        <taxon>Eukaryota</taxon>
        <taxon>Fungi</taxon>
        <taxon>Dikarya</taxon>
        <taxon>Ascomycota</taxon>
        <taxon>Pezizomycotina</taxon>
        <taxon>Dothideomycetes</taxon>
        <taxon>Pleosporomycetidae</taxon>
        <taxon>Pleosporales</taxon>
        <taxon>Pleosporineae</taxon>
        <taxon>Pleosporaceae</taxon>
        <taxon>Alternaria</taxon>
        <taxon>Alternaria sect. Alternaria</taxon>
        <taxon>Alternaria alternata complex</taxon>
    </lineage>
</organism>
<accession>A0A177DFP7</accession>
<feature type="compositionally biased region" description="Basic and acidic residues" evidence="1">
    <location>
        <begin position="191"/>
        <end position="203"/>
    </location>
</feature>
<dbReference type="VEuPathDB" id="FungiDB:CC77DRAFT_1010699"/>
<sequence length="990" mass="108359">MTANDGHPFIVMGSCHIMVGPISTWRHVAHFPQIEKHICQLALMHPGTASVNTPKLPLPHQNVALHLVRENLQNQAHWVNLHVGFARRVVPQVSTQLFRVRNAPELTMIAVESLHSLLESIRKARVRSSLVETDNDRQNWRCTLCLSDSGARKNLSLFSAPASTSHSIVRDIFKPRYAQPAPRTASSNRLLENKSDTHAEPEPARLTTKATTADKLIKPKKAPGPSQPPVPKPIKRTEIPNTPSQGSSQTDSSIPEKSFRHLRRDQISQQSLHTQDDENALPLDTSVHVVMSTPSMTLCSTCQKGGDLAKSAEIGVQCSSCRISTRFAETGRLEIPETPDINTIRKPSLLPSSSASSTAHIAAPTVDDPVSSMASSVQNSARSEAEPDLPTVKASPLSWFDPEQVNILPEVKKVRDNELSCKSAADIQATDTASTSHETSLEQSTPMEMRPIADTSEQKTTLEVEQVLQRDQVCDNDPLPQVDMQRENCTPSTDNSNHHEPSRTHEPDTANDTSPGKSDILGDSEPRKPAAVVVGPLELSLDVIPQQPCAERTTDRVVPILSAEEQAPTVLESRGTTEGVPVPPVLSVSVSPTPASTGSPTLNERLNNRDLARIALVCAKGTGLTALQVIDWLASEFPHLQKGQGGWEKTIKSVLSLLPEIHGVRSPRQPVLYSFASAALRAKYEKQYRGYLQPIPVSGSRGSKYKARKSVRQQHEADAVSQQQHVQIRPPAQTERTASKATKSAPSHRNVTAHGSTLLPLVLEGTLSHDPVSAPATEPVEINTSAANLDGEKPPSAPSVFGPRVQDADADKVKITSNYDDLFHPFERTVASRPNITLSDDLETKRGTSLRSIYPRTVTPTIETMTAEEKAAKIAEIKTRPKRKQFFGSVYRLAHVRRYGRQDIHDQSDGAWKPNSMTGRLMGEQDSAAMNECGENRSLLQVFNLPSNAIPMNDGKELAFRDGTLVNGRLPRPRQVYRVGKAFGSELTIR</sequence>